<name>A0ABD1ZMG6_9MARC</name>
<dbReference type="EMBL" id="JBHFFA010000001">
    <property type="protein sequence ID" value="KAL2652648.1"/>
    <property type="molecule type" value="Genomic_DNA"/>
</dbReference>
<dbReference type="Pfam" id="PF00085">
    <property type="entry name" value="Thioredoxin"/>
    <property type="match status" value="1"/>
</dbReference>
<proteinExistence type="predicted"/>
<evidence type="ECO:0000313" key="2">
    <source>
        <dbReference type="EMBL" id="KAL2652648.1"/>
    </source>
</evidence>
<evidence type="ECO:0000259" key="1">
    <source>
        <dbReference type="PROSITE" id="PS51352"/>
    </source>
</evidence>
<gene>
    <name evidence="2" type="ORF">R1flu_020776</name>
</gene>
<keyword evidence="3" id="KW-1185">Reference proteome</keyword>
<dbReference type="Gene3D" id="3.40.30.10">
    <property type="entry name" value="Glutaredoxin"/>
    <property type="match status" value="1"/>
</dbReference>
<reference evidence="2 3" key="1">
    <citation type="submission" date="2024-09" db="EMBL/GenBank/DDBJ databases">
        <title>Chromosome-scale assembly of Riccia fluitans.</title>
        <authorList>
            <person name="Paukszto L."/>
            <person name="Sawicki J."/>
            <person name="Karawczyk K."/>
            <person name="Piernik-Szablinska J."/>
            <person name="Szczecinska M."/>
            <person name="Mazdziarz M."/>
        </authorList>
    </citation>
    <scope>NUCLEOTIDE SEQUENCE [LARGE SCALE GENOMIC DNA]</scope>
    <source>
        <strain evidence="2">Rf_01</strain>
        <tissue evidence="2">Aerial parts of the thallus</tissue>
    </source>
</reference>
<protein>
    <recommendedName>
        <fullName evidence="1">Thioredoxin domain-containing protein</fullName>
    </recommendedName>
</protein>
<dbReference type="CDD" id="cd02947">
    <property type="entry name" value="TRX_family"/>
    <property type="match status" value="1"/>
</dbReference>
<dbReference type="PANTHER" id="PTHR47912">
    <property type="entry name" value="THIOREDOXIN-LIKE 4, CHLOROPLASTIC"/>
    <property type="match status" value="1"/>
</dbReference>
<dbReference type="SUPFAM" id="SSF52833">
    <property type="entry name" value="Thioredoxin-like"/>
    <property type="match status" value="1"/>
</dbReference>
<feature type="domain" description="Thioredoxin" evidence="1">
    <location>
        <begin position="78"/>
        <end position="223"/>
    </location>
</feature>
<dbReference type="PANTHER" id="PTHR47912:SF1">
    <property type="entry name" value="THIOREDOXIN-LIKE 4, CHLOROPLASTIC"/>
    <property type="match status" value="1"/>
</dbReference>
<dbReference type="InterPro" id="IPR036249">
    <property type="entry name" value="Thioredoxin-like_sf"/>
</dbReference>
<organism evidence="2 3">
    <name type="scientific">Riccia fluitans</name>
    <dbReference type="NCBI Taxonomy" id="41844"/>
    <lineage>
        <taxon>Eukaryota</taxon>
        <taxon>Viridiplantae</taxon>
        <taxon>Streptophyta</taxon>
        <taxon>Embryophyta</taxon>
        <taxon>Marchantiophyta</taxon>
        <taxon>Marchantiopsida</taxon>
        <taxon>Marchantiidae</taxon>
        <taxon>Marchantiales</taxon>
        <taxon>Ricciaceae</taxon>
        <taxon>Riccia</taxon>
    </lineage>
</organism>
<evidence type="ECO:0000313" key="3">
    <source>
        <dbReference type="Proteomes" id="UP001605036"/>
    </source>
</evidence>
<dbReference type="Proteomes" id="UP001605036">
    <property type="component" value="Unassembled WGS sequence"/>
</dbReference>
<dbReference type="PROSITE" id="PS51352">
    <property type="entry name" value="THIOREDOXIN_2"/>
    <property type="match status" value="1"/>
</dbReference>
<dbReference type="InterPro" id="IPR013766">
    <property type="entry name" value="Thioredoxin_domain"/>
</dbReference>
<comment type="caution">
    <text evidence="2">The sequence shown here is derived from an EMBL/GenBank/DDBJ whole genome shotgun (WGS) entry which is preliminary data.</text>
</comment>
<dbReference type="AlphaFoldDB" id="A0ABD1ZMG6"/>
<sequence length="227" mass="26207">MEGSVFATPSCASRLDHPPVAAAGGVVNYRIGRRVQSSQALRWIPPSVFPLALNNGKERSRNREIEARLHIDRQLYFNESFKRQEEEEAREAEAEISCPVDCVREVRTYAEFERVLQDAELNNALVVVDFYNSSCGSCKYILPQFIKLCKRGCGDECSVQNENGVLFIKHNVRDEYDDLTDLARFYSIRSVPMFSFFVDGCRVEQFPTRDRQKLEENVQRLLARYFD</sequence>
<accession>A0ABD1ZMG6</accession>
<dbReference type="InterPro" id="IPR044176">
    <property type="entry name" value="TRL4_chloroplastic"/>
</dbReference>